<feature type="region of interest" description="Disordered" evidence="1">
    <location>
        <begin position="1"/>
        <end position="58"/>
    </location>
</feature>
<evidence type="ECO:0000256" key="1">
    <source>
        <dbReference type="SAM" id="MobiDB-lite"/>
    </source>
</evidence>
<proteinExistence type="predicted"/>
<feature type="compositionally biased region" description="Polar residues" evidence="1">
    <location>
        <begin position="27"/>
        <end position="36"/>
    </location>
</feature>
<dbReference type="OrthoDB" id="3131408at2759"/>
<reference evidence="2" key="1">
    <citation type="submission" date="2020-11" db="EMBL/GenBank/DDBJ databases">
        <authorList>
            <consortium name="DOE Joint Genome Institute"/>
            <person name="Ahrendt S."/>
            <person name="Riley R."/>
            <person name="Andreopoulos W."/>
            <person name="Labutti K."/>
            <person name="Pangilinan J."/>
            <person name="Ruiz-Duenas F.J."/>
            <person name="Barrasa J.M."/>
            <person name="Sanchez-Garcia M."/>
            <person name="Camarero S."/>
            <person name="Miyauchi S."/>
            <person name="Serrano A."/>
            <person name="Linde D."/>
            <person name="Babiker R."/>
            <person name="Drula E."/>
            <person name="Ayuso-Fernandez I."/>
            <person name="Pacheco R."/>
            <person name="Padilla G."/>
            <person name="Ferreira P."/>
            <person name="Barriuso J."/>
            <person name="Kellner H."/>
            <person name="Castanera R."/>
            <person name="Alfaro M."/>
            <person name="Ramirez L."/>
            <person name="Pisabarro A.G."/>
            <person name="Kuo A."/>
            <person name="Tritt A."/>
            <person name="Lipzen A."/>
            <person name="He G."/>
            <person name="Yan M."/>
            <person name="Ng V."/>
            <person name="Cullen D."/>
            <person name="Martin F."/>
            <person name="Rosso M.-N."/>
            <person name="Henrissat B."/>
            <person name="Hibbett D."/>
            <person name="Martinez A.T."/>
            <person name="Grigoriev I.V."/>
        </authorList>
    </citation>
    <scope>NUCLEOTIDE SEQUENCE</scope>
    <source>
        <strain evidence="2">AH 40177</strain>
    </source>
</reference>
<evidence type="ECO:0000313" key="3">
    <source>
        <dbReference type="Proteomes" id="UP000772434"/>
    </source>
</evidence>
<accession>A0A9P5PJJ5</accession>
<protein>
    <submittedName>
        <fullName evidence="2">Uncharacterized protein</fullName>
    </submittedName>
</protein>
<organism evidence="2 3">
    <name type="scientific">Rhodocollybia butyracea</name>
    <dbReference type="NCBI Taxonomy" id="206335"/>
    <lineage>
        <taxon>Eukaryota</taxon>
        <taxon>Fungi</taxon>
        <taxon>Dikarya</taxon>
        <taxon>Basidiomycota</taxon>
        <taxon>Agaricomycotina</taxon>
        <taxon>Agaricomycetes</taxon>
        <taxon>Agaricomycetidae</taxon>
        <taxon>Agaricales</taxon>
        <taxon>Marasmiineae</taxon>
        <taxon>Omphalotaceae</taxon>
        <taxon>Rhodocollybia</taxon>
    </lineage>
</organism>
<feature type="compositionally biased region" description="Basic residues" evidence="1">
    <location>
        <begin position="1"/>
        <end position="12"/>
    </location>
</feature>
<dbReference type="Proteomes" id="UP000772434">
    <property type="component" value="Unassembled WGS sequence"/>
</dbReference>
<dbReference type="EMBL" id="JADNRY010000151">
    <property type="protein sequence ID" value="KAF9063220.1"/>
    <property type="molecule type" value="Genomic_DNA"/>
</dbReference>
<sequence length="457" mass="51556">MTKNSKRNRKGKNKDTSAPLSSLAPAQETSSTSFDDTPTKILPENFALFNPPPKPGDNPMMPGISYMPPQYPPVHGATMVPTPITENVPQIRFNFPPTSTRTQLSPVTEEVITPGAQQQIPTPRDATTSPAQPTFHHGSQDWRINYTADYSRQHRVLSPPMTANGMPMVLPTASLQTMGSYLYPKGDYNRYFGCPSLLVSQNGYLSSTYVSTQLDEVLANATTRSFLESVTNYNNVLWMYLNLLLDPTILRRATHDQPHMPIPSGYLLVGDGTRNLDTMNPEACALYKMAIDARNRREPLLTEYSSIFETRIYLEQRACTVTIPPTTTGTVNIRWERLRVLMATSAMVMPNPARETREHHVEFGHTQYLFTPIWSDTDQERAMASICEDNTSHLSSSRDCYLYLIARSDRFMLVKKSEYCPGNRHGKINNENLFQVQKETGIERRAARAGQRALWPI</sequence>
<name>A0A9P5PJJ5_9AGAR</name>
<keyword evidence="3" id="KW-1185">Reference proteome</keyword>
<comment type="caution">
    <text evidence="2">The sequence shown here is derived from an EMBL/GenBank/DDBJ whole genome shotgun (WGS) entry which is preliminary data.</text>
</comment>
<evidence type="ECO:0000313" key="2">
    <source>
        <dbReference type="EMBL" id="KAF9063220.1"/>
    </source>
</evidence>
<feature type="compositionally biased region" description="Polar residues" evidence="1">
    <location>
        <begin position="115"/>
        <end position="132"/>
    </location>
</feature>
<gene>
    <name evidence="2" type="ORF">BDP27DRAFT_1479554</name>
</gene>
<feature type="region of interest" description="Disordered" evidence="1">
    <location>
        <begin position="115"/>
        <end position="138"/>
    </location>
</feature>
<dbReference type="AlphaFoldDB" id="A0A9P5PJJ5"/>